<feature type="domain" description="Maltokinase N-terminal cap" evidence="15">
    <location>
        <begin position="20"/>
        <end position="87"/>
    </location>
</feature>
<keyword evidence="11" id="KW-0320">Glycogen biosynthesis</keyword>
<comment type="subunit">
    <text evidence="3">Monomer.</text>
</comment>
<organism evidence="16 17">
    <name type="scientific">Saccharothrix lopnurensis</name>
    <dbReference type="NCBI Taxonomy" id="1670621"/>
    <lineage>
        <taxon>Bacteria</taxon>
        <taxon>Bacillati</taxon>
        <taxon>Actinomycetota</taxon>
        <taxon>Actinomycetes</taxon>
        <taxon>Pseudonocardiales</taxon>
        <taxon>Pseudonocardiaceae</taxon>
        <taxon>Saccharothrix</taxon>
    </lineage>
</organism>
<keyword evidence="17" id="KW-1185">Reference proteome</keyword>
<keyword evidence="6" id="KW-0321">Glycogen metabolism</keyword>
<evidence type="ECO:0000256" key="10">
    <source>
        <dbReference type="ARBA" id="ARBA00022840"/>
    </source>
</evidence>
<evidence type="ECO:0000256" key="8">
    <source>
        <dbReference type="ARBA" id="ARBA00022741"/>
    </source>
</evidence>
<evidence type="ECO:0000256" key="13">
    <source>
        <dbReference type="ARBA" id="ARBA00031251"/>
    </source>
</evidence>
<dbReference type="Proteomes" id="UP001596220">
    <property type="component" value="Unassembled WGS sequence"/>
</dbReference>
<protein>
    <recommendedName>
        <fullName evidence="5">Maltokinase</fullName>
        <ecNumber evidence="4">2.7.1.175</ecNumber>
    </recommendedName>
    <alternativeName>
        <fullName evidence="13">Maltose-1-phosphate synthase</fullName>
    </alternativeName>
</protein>
<keyword evidence="12" id="KW-0119">Carbohydrate metabolism</keyword>
<evidence type="ECO:0000256" key="4">
    <source>
        <dbReference type="ARBA" id="ARBA00011962"/>
    </source>
</evidence>
<evidence type="ECO:0000256" key="6">
    <source>
        <dbReference type="ARBA" id="ARBA00022600"/>
    </source>
</evidence>
<keyword evidence="10" id="KW-0067">ATP-binding</keyword>
<evidence type="ECO:0000256" key="11">
    <source>
        <dbReference type="ARBA" id="ARBA00023056"/>
    </source>
</evidence>
<comment type="similarity">
    <text evidence="2">Belongs to the aminoglycoside phosphotransferase family.</text>
</comment>
<evidence type="ECO:0000256" key="12">
    <source>
        <dbReference type="ARBA" id="ARBA00023277"/>
    </source>
</evidence>
<evidence type="ECO:0000256" key="1">
    <source>
        <dbReference type="ARBA" id="ARBA00004964"/>
    </source>
</evidence>
<dbReference type="Gene3D" id="3.90.1200.10">
    <property type="match status" value="1"/>
</dbReference>
<comment type="pathway">
    <text evidence="1">Glycan biosynthesis; glycogen biosynthesis.</text>
</comment>
<dbReference type="SUPFAM" id="SSF56112">
    <property type="entry name" value="Protein kinase-like (PK-like)"/>
    <property type="match status" value="1"/>
</dbReference>
<dbReference type="EC" id="2.7.1.175" evidence="4"/>
<evidence type="ECO:0000256" key="5">
    <source>
        <dbReference type="ARBA" id="ARBA00013882"/>
    </source>
</evidence>
<evidence type="ECO:0000256" key="3">
    <source>
        <dbReference type="ARBA" id="ARBA00011245"/>
    </source>
</evidence>
<keyword evidence="7" id="KW-0808">Transferase</keyword>
<comment type="caution">
    <text evidence="16">The sequence shown here is derived from an EMBL/GenBank/DDBJ whole genome shotgun (WGS) entry which is preliminary data.</text>
</comment>
<dbReference type="Pfam" id="PF18085">
    <property type="entry name" value="Mak_N_cap"/>
    <property type="match status" value="1"/>
</dbReference>
<reference evidence="17" key="1">
    <citation type="journal article" date="2019" name="Int. J. Syst. Evol. Microbiol.">
        <title>The Global Catalogue of Microorganisms (GCM) 10K type strain sequencing project: providing services to taxonomists for standard genome sequencing and annotation.</title>
        <authorList>
            <consortium name="The Broad Institute Genomics Platform"/>
            <consortium name="The Broad Institute Genome Sequencing Center for Infectious Disease"/>
            <person name="Wu L."/>
            <person name="Ma J."/>
        </authorList>
    </citation>
    <scope>NUCLEOTIDE SEQUENCE [LARGE SCALE GENOMIC DNA]</scope>
    <source>
        <strain evidence="17">CGMCC 4.7246</strain>
    </source>
</reference>
<evidence type="ECO:0000256" key="14">
    <source>
        <dbReference type="ARBA" id="ARBA00049067"/>
    </source>
</evidence>
<evidence type="ECO:0000313" key="16">
    <source>
        <dbReference type="EMBL" id="MFC6093566.1"/>
    </source>
</evidence>
<dbReference type="InterPro" id="IPR011009">
    <property type="entry name" value="Kinase-like_dom_sf"/>
</dbReference>
<evidence type="ECO:0000256" key="2">
    <source>
        <dbReference type="ARBA" id="ARBA00006219"/>
    </source>
</evidence>
<name>A0ABW1PEZ6_9PSEU</name>
<proteinExistence type="inferred from homology"/>
<keyword evidence="9" id="KW-0418">Kinase</keyword>
<dbReference type="EMBL" id="JBHSQO010000045">
    <property type="protein sequence ID" value="MFC6093566.1"/>
    <property type="molecule type" value="Genomic_DNA"/>
</dbReference>
<dbReference type="InterPro" id="IPR040999">
    <property type="entry name" value="Mak_N_cap"/>
</dbReference>
<dbReference type="RefSeq" id="WP_380640891.1">
    <property type="nucleotide sequence ID" value="NZ_JBHSQO010000045.1"/>
</dbReference>
<keyword evidence="8" id="KW-0547">Nucleotide-binding</keyword>
<evidence type="ECO:0000256" key="7">
    <source>
        <dbReference type="ARBA" id="ARBA00022679"/>
    </source>
</evidence>
<sequence length="412" mass="44331">MTTMNPAAFAEALGTALVDWLPDRRWFAGGGRTARDVEVVSLAQVGGNGVLAVVAVRFADGVEHYHLPLALRRDAPDAEVIARVGEVGITDGADDPDLPCALFDAMARNLRVSGASFRSEPRSGLVAGRARSSRALGVEQSNTSVVLGERYVLKLFRRLAPGLNPDLEVHRALGLLGSEHVVPVLGAIEGELDGTRTTLGVLHPFLAHAEEGWDLATRSAAPFAARELGEAVAAVHRRLVIAFGAATLDAGELSRELLTRLDAAAPLLHGRGAWAREVFTAVAGLPPVPAQRVHGDLHLGQVLRADGRWLLIDFEGEPSAPVARRRAVHSPLRDVAGVLRSFDYTGSPLAPVWAAEFLRGYADESGIDLDRHRALLTAYELDKAVYEVVYETRNRPDRVHVPLRALRRPDAA</sequence>
<evidence type="ECO:0000259" key="15">
    <source>
        <dbReference type="Pfam" id="PF18085"/>
    </source>
</evidence>
<evidence type="ECO:0000313" key="17">
    <source>
        <dbReference type="Proteomes" id="UP001596220"/>
    </source>
</evidence>
<gene>
    <name evidence="16" type="ORF">ACFP3R_30210</name>
</gene>
<accession>A0ABW1PEZ6</accession>
<evidence type="ECO:0000256" key="9">
    <source>
        <dbReference type="ARBA" id="ARBA00022777"/>
    </source>
</evidence>
<comment type="catalytic activity">
    <reaction evidence="14">
        <text>D-maltose + ATP = alpha-maltose 1-phosphate + ADP + H(+)</text>
        <dbReference type="Rhea" id="RHEA:31915"/>
        <dbReference type="ChEBI" id="CHEBI:15378"/>
        <dbReference type="ChEBI" id="CHEBI:17306"/>
        <dbReference type="ChEBI" id="CHEBI:30616"/>
        <dbReference type="ChEBI" id="CHEBI:63576"/>
        <dbReference type="ChEBI" id="CHEBI:456216"/>
        <dbReference type="EC" id="2.7.1.175"/>
    </reaction>
</comment>